<dbReference type="AlphaFoldDB" id="A0A9D4D2K3"/>
<evidence type="ECO:0000313" key="1">
    <source>
        <dbReference type="EMBL" id="KAH3738001.1"/>
    </source>
</evidence>
<organism evidence="1 2">
    <name type="scientific">Dreissena polymorpha</name>
    <name type="common">Zebra mussel</name>
    <name type="synonym">Mytilus polymorpha</name>
    <dbReference type="NCBI Taxonomy" id="45954"/>
    <lineage>
        <taxon>Eukaryota</taxon>
        <taxon>Metazoa</taxon>
        <taxon>Spiralia</taxon>
        <taxon>Lophotrochozoa</taxon>
        <taxon>Mollusca</taxon>
        <taxon>Bivalvia</taxon>
        <taxon>Autobranchia</taxon>
        <taxon>Heteroconchia</taxon>
        <taxon>Euheterodonta</taxon>
        <taxon>Imparidentia</taxon>
        <taxon>Neoheterodontei</taxon>
        <taxon>Myida</taxon>
        <taxon>Dreissenoidea</taxon>
        <taxon>Dreissenidae</taxon>
        <taxon>Dreissena</taxon>
    </lineage>
</organism>
<keyword evidence="2" id="KW-1185">Reference proteome</keyword>
<reference evidence="1" key="1">
    <citation type="journal article" date="2019" name="bioRxiv">
        <title>The Genome of the Zebra Mussel, Dreissena polymorpha: A Resource for Invasive Species Research.</title>
        <authorList>
            <person name="McCartney M.A."/>
            <person name="Auch B."/>
            <person name="Kono T."/>
            <person name="Mallez S."/>
            <person name="Zhang Y."/>
            <person name="Obille A."/>
            <person name="Becker A."/>
            <person name="Abrahante J.E."/>
            <person name="Garbe J."/>
            <person name="Badalamenti J.P."/>
            <person name="Herman A."/>
            <person name="Mangelson H."/>
            <person name="Liachko I."/>
            <person name="Sullivan S."/>
            <person name="Sone E.D."/>
            <person name="Koren S."/>
            <person name="Silverstein K.A.T."/>
            <person name="Beckman K.B."/>
            <person name="Gohl D.M."/>
        </authorList>
    </citation>
    <scope>NUCLEOTIDE SEQUENCE</scope>
    <source>
        <strain evidence="1">Duluth1</strain>
        <tissue evidence="1">Whole animal</tissue>
    </source>
</reference>
<gene>
    <name evidence="1" type="ORF">DPMN_044604</name>
</gene>
<protein>
    <submittedName>
        <fullName evidence="1">Uncharacterized protein</fullName>
    </submittedName>
</protein>
<evidence type="ECO:0000313" key="2">
    <source>
        <dbReference type="Proteomes" id="UP000828390"/>
    </source>
</evidence>
<dbReference type="Proteomes" id="UP000828390">
    <property type="component" value="Unassembled WGS sequence"/>
</dbReference>
<dbReference type="EMBL" id="JAIWYP010000011">
    <property type="protein sequence ID" value="KAH3738001.1"/>
    <property type="molecule type" value="Genomic_DNA"/>
</dbReference>
<reference evidence="1" key="2">
    <citation type="submission" date="2020-11" db="EMBL/GenBank/DDBJ databases">
        <authorList>
            <person name="McCartney M.A."/>
            <person name="Auch B."/>
            <person name="Kono T."/>
            <person name="Mallez S."/>
            <person name="Becker A."/>
            <person name="Gohl D.M."/>
            <person name="Silverstein K.A.T."/>
            <person name="Koren S."/>
            <person name="Bechman K.B."/>
            <person name="Herman A."/>
            <person name="Abrahante J.E."/>
            <person name="Garbe J."/>
        </authorList>
    </citation>
    <scope>NUCLEOTIDE SEQUENCE</scope>
    <source>
        <strain evidence="1">Duluth1</strain>
        <tissue evidence="1">Whole animal</tissue>
    </source>
</reference>
<comment type="caution">
    <text evidence="1">The sequence shown here is derived from an EMBL/GenBank/DDBJ whole genome shotgun (WGS) entry which is preliminary data.</text>
</comment>
<proteinExistence type="predicted"/>
<name>A0A9D4D2K3_DREPO</name>
<accession>A0A9D4D2K3</accession>
<sequence length="98" mass="11173">MQTELDKIQIAFTLNCLPFLQLLVSVSQIDVNRTYQLLVSVSQIDVNLTYQLLVSVSQIDVNLTYQLLVSVSQIDVNLTYHVSTYLLVRTFIPKTLPQ</sequence>